<comment type="caution">
    <text evidence="2">The sequence shown here is derived from an EMBL/GenBank/DDBJ whole genome shotgun (WGS) entry which is preliminary data.</text>
</comment>
<feature type="region of interest" description="Disordered" evidence="1">
    <location>
        <begin position="1"/>
        <end position="83"/>
    </location>
</feature>
<evidence type="ECO:0000313" key="3">
    <source>
        <dbReference type="Proteomes" id="UP000789595"/>
    </source>
</evidence>
<dbReference type="AlphaFoldDB" id="A0A8J2SFH1"/>
<feature type="compositionally biased region" description="Low complexity" evidence="1">
    <location>
        <begin position="251"/>
        <end position="268"/>
    </location>
</feature>
<organism evidence="2 3">
    <name type="scientific">Pelagomonas calceolata</name>
    <dbReference type="NCBI Taxonomy" id="35677"/>
    <lineage>
        <taxon>Eukaryota</taxon>
        <taxon>Sar</taxon>
        <taxon>Stramenopiles</taxon>
        <taxon>Ochrophyta</taxon>
        <taxon>Pelagophyceae</taxon>
        <taxon>Pelagomonadales</taxon>
        <taxon>Pelagomonadaceae</taxon>
        <taxon>Pelagomonas</taxon>
    </lineage>
</organism>
<evidence type="ECO:0000313" key="2">
    <source>
        <dbReference type="EMBL" id="CAH0368958.1"/>
    </source>
</evidence>
<feature type="region of interest" description="Disordered" evidence="1">
    <location>
        <begin position="199"/>
        <end position="364"/>
    </location>
</feature>
<feature type="compositionally biased region" description="Basic residues" evidence="1">
    <location>
        <begin position="41"/>
        <end position="60"/>
    </location>
</feature>
<keyword evidence="3" id="KW-1185">Reference proteome</keyword>
<accession>A0A8J2SFH1</accession>
<dbReference type="EMBL" id="CAKKNE010000002">
    <property type="protein sequence ID" value="CAH0368958.1"/>
    <property type="molecule type" value="Genomic_DNA"/>
</dbReference>
<name>A0A8J2SFH1_9STRA</name>
<evidence type="ECO:0000256" key="1">
    <source>
        <dbReference type="SAM" id="MobiDB-lite"/>
    </source>
</evidence>
<gene>
    <name evidence="2" type="ORF">PECAL_2P20590</name>
</gene>
<protein>
    <submittedName>
        <fullName evidence="2">Uncharacterized protein</fullName>
    </submittedName>
</protein>
<sequence length="397" mass="43771">MAYNQGRPTTAELYAVPTAPQPSAKAQCPPWSKQYVASPERRKKRRQPPRRGRGRGRGRSPQRALPRIKPTWDAQPHAQKYPNHLEAALQDLRQAAAKHSPEVVPKYKRAAHTYDKQNKQALIDKRKRMAGKQKGDYWDKMLHPAQREAMEGMRKYRAERRAQNASPKEALLSQAKQQLASLDDPNLKKIMSGLIEELSPQRSLRPPPLQPLRPDATERAPAGMTPGGFRTPGVSPSKRVSFDLSPKKHASFSAAVAPPAPAGSEPSAWDWGSWHGANGTPYHRSNAVSPLGPQTPAAPLSGPKTPAADDAPPVAWGASRPAFDESDDDDDDMWWPAPAKAPRPRSVRFAPTVTETPAGDDSEDRAVDAFRSFLTAFDGERARQRKGLEACAARTMR</sequence>
<dbReference type="Proteomes" id="UP000789595">
    <property type="component" value="Unassembled WGS sequence"/>
</dbReference>
<feature type="compositionally biased region" description="Acidic residues" evidence="1">
    <location>
        <begin position="324"/>
        <end position="333"/>
    </location>
</feature>
<reference evidence="2" key="1">
    <citation type="submission" date="2021-11" db="EMBL/GenBank/DDBJ databases">
        <authorList>
            <consortium name="Genoscope - CEA"/>
            <person name="William W."/>
        </authorList>
    </citation>
    <scope>NUCLEOTIDE SEQUENCE</scope>
</reference>
<proteinExistence type="predicted"/>